<proteinExistence type="predicted"/>
<accession>A0A316FFC9</accession>
<dbReference type="Proteomes" id="UP000245790">
    <property type="component" value="Unassembled WGS sequence"/>
</dbReference>
<dbReference type="RefSeq" id="WP_109764830.1">
    <property type="nucleotide sequence ID" value="NZ_QGGU01000013.1"/>
</dbReference>
<name>A0A316FFC9_9GAMM</name>
<evidence type="ECO:0000313" key="1">
    <source>
        <dbReference type="EMBL" id="PWK46396.1"/>
    </source>
</evidence>
<reference evidence="1 2" key="1">
    <citation type="submission" date="2018-05" db="EMBL/GenBank/DDBJ databases">
        <title>Genomic Encyclopedia of Type Strains, Phase IV (KMG-IV): sequencing the most valuable type-strain genomes for metagenomic binning, comparative biology and taxonomic classification.</title>
        <authorList>
            <person name="Goeker M."/>
        </authorList>
    </citation>
    <scope>NUCLEOTIDE SEQUENCE [LARGE SCALE GENOMIC DNA]</scope>
    <source>
        <strain evidence="1 2">DSM 25350</strain>
    </source>
</reference>
<gene>
    <name evidence="1" type="ORF">C8D97_11381</name>
</gene>
<keyword evidence="2" id="KW-1185">Reference proteome</keyword>
<comment type="caution">
    <text evidence="1">The sequence shown here is derived from an EMBL/GenBank/DDBJ whole genome shotgun (WGS) entry which is preliminary data.</text>
</comment>
<dbReference type="AlphaFoldDB" id="A0A316FFC9"/>
<dbReference type="OrthoDB" id="7061891at2"/>
<sequence>MIESIGKIFSTLSTAAKTAKALQKIISDVDGDERILMEEIKENAGLCWLVTKREVEPARVIKELQTAEYDRLLKTDFDFNRLKRKKIKASQRYKGTDLKSFIGKDTYHLVENIYDRIKEMKRIHRIDNNLERIRWTVRFSNLHKRILLLLEHLKG</sequence>
<protein>
    <submittedName>
        <fullName evidence="1">Uncharacterized protein</fullName>
    </submittedName>
</protein>
<dbReference type="EMBL" id="QGGU01000013">
    <property type="protein sequence ID" value="PWK46396.1"/>
    <property type="molecule type" value="Genomic_DNA"/>
</dbReference>
<evidence type="ECO:0000313" key="2">
    <source>
        <dbReference type="Proteomes" id="UP000245790"/>
    </source>
</evidence>
<organism evidence="1 2">
    <name type="scientific">Pleionea mediterranea</name>
    <dbReference type="NCBI Taxonomy" id="523701"/>
    <lineage>
        <taxon>Bacteria</taxon>
        <taxon>Pseudomonadati</taxon>
        <taxon>Pseudomonadota</taxon>
        <taxon>Gammaproteobacteria</taxon>
        <taxon>Oceanospirillales</taxon>
        <taxon>Pleioneaceae</taxon>
        <taxon>Pleionea</taxon>
    </lineage>
</organism>